<reference evidence="1" key="1">
    <citation type="submission" date="2021-06" db="EMBL/GenBank/DDBJ databases">
        <authorList>
            <person name="Kallberg Y."/>
            <person name="Tangrot J."/>
            <person name="Rosling A."/>
        </authorList>
    </citation>
    <scope>NUCLEOTIDE SEQUENCE</scope>
    <source>
        <strain evidence="1">CL356</strain>
    </source>
</reference>
<dbReference type="EMBL" id="CAJVPT010033223">
    <property type="protein sequence ID" value="CAG8704113.1"/>
    <property type="molecule type" value="Genomic_DNA"/>
</dbReference>
<sequence length="393" mass="42844">MTGPVTPIALQAPPAPKLSKKQQKKIAKAKADAAANGGPTLPLSPITTPEELQAELKFVQKLESTEALVMMTQILDYDLSQTVKGLGGRILRRMLGAGSFFKPLCVTLGLLAFHWPFHSATFYTSSTKRPIARSAAVLRAIAEWNDQRPRAERCAVLLDPTYQHGDGERAIAPSGWTATPLPPSHVVDLRAYKNKTVAEYLMAIKYRDQEGNFKKANGEVVESTDFTDGQCAEVMRLWHQIAEKRTGEGETAVLATPDEGMLMQLSGGSKGDRSLLFLRAENKTIASCVLFRLGDTITSDLQSLDYELARPLKAYFVMMQHTIGIALREGKSFVDFGPTTPKPKLDIGCTSVGITGAMYASSALLRAVIRVAAGKVTEGRRLERCRIAMCSIS</sequence>
<name>A0ACA9PDC3_9GLOM</name>
<evidence type="ECO:0000313" key="1">
    <source>
        <dbReference type="EMBL" id="CAG8704113.1"/>
    </source>
</evidence>
<dbReference type="Proteomes" id="UP000789525">
    <property type="component" value="Unassembled WGS sequence"/>
</dbReference>
<feature type="non-terminal residue" evidence="1">
    <location>
        <position position="393"/>
    </location>
</feature>
<gene>
    <name evidence="1" type="ORF">ACOLOM_LOCUS10377</name>
</gene>
<proteinExistence type="predicted"/>
<accession>A0ACA9PDC3</accession>
<evidence type="ECO:0000313" key="2">
    <source>
        <dbReference type="Proteomes" id="UP000789525"/>
    </source>
</evidence>
<organism evidence="1 2">
    <name type="scientific">Acaulospora colombiana</name>
    <dbReference type="NCBI Taxonomy" id="27376"/>
    <lineage>
        <taxon>Eukaryota</taxon>
        <taxon>Fungi</taxon>
        <taxon>Fungi incertae sedis</taxon>
        <taxon>Mucoromycota</taxon>
        <taxon>Glomeromycotina</taxon>
        <taxon>Glomeromycetes</taxon>
        <taxon>Diversisporales</taxon>
        <taxon>Acaulosporaceae</taxon>
        <taxon>Acaulospora</taxon>
    </lineage>
</organism>
<comment type="caution">
    <text evidence="1">The sequence shown here is derived from an EMBL/GenBank/DDBJ whole genome shotgun (WGS) entry which is preliminary data.</text>
</comment>
<keyword evidence="2" id="KW-1185">Reference proteome</keyword>
<protein>
    <submittedName>
        <fullName evidence="1">4076_t:CDS:1</fullName>
    </submittedName>
</protein>